<accession>A0A482WBC9</accession>
<name>A0A482WBC9_ASBVE</name>
<keyword evidence="2" id="KW-1185">Reference proteome</keyword>
<sequence>MVVRIAVTALTRNASEINVQLNPSNAKLQVDVFRELVGAMELKTARQVKMKPIVKQPEKVVVLQIRSNVPMENVCQNMNSVTPL</sequence>
<protein>
    <submittedName>
        <fullName evidence="1">Uncharacterized protein</fullName>
    </submittedName>
</protein>
<reference evidence="1 2" key="1">
    <citation type="submission" date="2017-03" db="EMBL/GenBank/DDBJ databases">
        <title>Genome of the blue death feigning beetle - Asbolus verrucosus.</title>
        <authorList>
            <person name="Rider S.D."/>
        </authorList>
    </citation>
    <scope>NUCLEOTIDE SEQUENCE [LARGE SCALE GENOMIC DNA]</scope>
    <source>
        <strain evidence="1">Butters</strain>
        <tissue evidence="1">Head and leg muscle</tissue>
    </source>
</reference>
<proteinExistence type="predicted"/>
<dbReference type="AlphaFoldDB" id="A0A482WBC9"/>
<dbReference type="EMBL" id="QDEB01007287">
    <property type="protein sequence ID" value="RZC42521.1"/>
    <property type="molecule type" value="Genomic_DNA"/>
</dbReference>
<gene>
    <name evidence="1" type="ORF">BDFB_005567</name>
</gene>
<comment type="caution">
    <text evidence="1">The sequence shown here is derived from an EMBL/GenBank/DDBJ whole genome shotgun (WGS) entry which is preliminary data.</text>
</comment>
<organism evidence="1 2">
    <name type="scientific">Asbolus verrucosus</name>
    <name type="common">Desert ironclad beetle</name>
    <dbReference type="NCBI Taxonomy" id="1661398"/>
    <lineage>
        <taxon>Eukaryota</taxon>
        <taxon>Metazoa</taxon>
        <taxon>Ecdysozoa</taxon>
        <taxon>Arthropoda</taxon>
        <taxon>Hexapoda</taxon>
        <taxon>Insecta</taxon>
        <taxon>Pterygota</taxon>
        <taxon>Neoptera</taxon>
        <taxon>Endopterygota</taxon>
        <taxon>Coleoptera</taxon>
        <taxon>Polyphaga</taxon>
        <taxon>Cucujiformia</taxon>
        <taxon>Tenebrionidae</taxon>
        <taxon>Pimeliinae</taxon>
        <taxon>Asbolus</taxon>
    </lineage>
</organism>
<evidence type="ECO:0000313" key="1">
    <source>
        <dbReference type="EMBL" id="RZC42521.1"/>
    </source>
</evidence>
<evidence type="ECO:0000313" key="2">
    <source>
        <dbReference type="Proteomes" id="UP000292052"/>
    </source>
</evidence>
<dbReference type="Proteomes" id="UP000292052">
    <property type="component" value="Unassembled WGS sequence"/>
</dbReference>